<gene>
    <name evidence="1" type="ORF">ABVK25_005962</name>
</gene>
<comment type="caution">
    <text evidence="1">The sequence shown here is derived from an EMBL/GenBank/DDBJ whole genome shotgun (WGS) entry which is preliminary data.</text>
</comment>
<proteinExistence type="predicted"/>
<evidence type="ECO:0000313" key="2">
    <source>
        <dbReference type="Proteomes" id="UP001590951"/>
    </source>
</evidence>
<dbReference type="EMBL" id="JBHFEH010000019">
    <property type="protein sequence ID" value="KAL2053658.1"/>
    <property type="molecule type" value="Genomic_DNA"/>
</dbReference>
<accession>A0ABR4B896</accession>
<evidence type="ECO:0000313" key="1">
    <source>
        <dbReference type="EMBL" id="KAL2053658.1"/>
    </source>
</evidence>
<keyword evidence="2" id="KW-1185">Reference proteome</keyword>
<reference evidence="1 2" key="1">
    <citation type="submission" date="2024-09" db="EMBL/GenBank/DDBJ databases">
        <title>Rethinking Asexuality: The Enigmatic Case of Functional Sexual Genes in Lepraria (Stereocaulaceae).</title>
        <authorList>
            <person name="Doellman M."/>
            <person name="Sun Y."/>
            <person name="Barcenas-Pena A."/>
            <person name="Lumbsch H.T."/>
            <person name="Grewe F."/>
        </authorList>
    </citation>
    <scope>NUCLEOTIDE SEQUENCE [LARGE SCALE GENOMIC DNA]</scope>
    <source>
        <strain evidence="1 2">Grewe 0041</strain>
    </source>
</reference>
<name>A0ABR4B896_9LECA</name>
<dbReference type="Proteomes" id="UP001590951">
    <property type="component" value="Unassembled WGS sequence"/>
</dbReference>
<sequence>MAETSAAMVEYDIEYGDYVAEGIDDTLNNSQNARLSHVSAFPTVDRHSRLSECNQQTSSCGRRKCMISMWNWAAVLSAVDSHIGLTEATSAESRTTLNPVLRKGKD</sequence>
<organism evidence="1 2">
    <name type="scientific">Lepraria finkii</name>
    <dbReference type="NCBI Taxonomy" id="1340010"/>
    <lineage>
        <taxon>Eukaryota</taxon>
        <taxon>Fungi</taxon>
        <taxon>Dikarya</taxon>
        <taxon>Ascomycota</taxon>
        <taxon>Pezizomycotina</taxon>
        <taxon>Lecanoromycetes</taxon>
        <taxon>OSLEUM clade</taxon>
        <taxon>Lecanoromycetidae</taxon>
        <taxon>Lecanorales</taxon>
        <taxon>Lecanorineae</taxon>
        <taxon>Stereocaulaceae</taxon>
        <taxon>Lepraria</taxon>
    </lineage>
</organism>
<protein>
    <submittedName>
        <fullName evidence="1">Uncharacterized protein</fullName>
    </submittedName>
</protein>